<dbReference type="Proteomes" id="UP000193355">
    <property type="component" value="Unassembled WGS sequence"/>
</dbReference>
<dbReference type="GO" id="GO:0015078">
    <property type="term" value="F:proton transmembrane transporter activity"/>
    <property type="evidence" value="ECO:0007669"/>
    <property type="project" value="InterPro"/>
</dbReference>
<keyword evidence="4 5" id="KW-0472">Membrane</keyword>
<keyword evidence="2 5" id="KW-0812">Transmembrane</keyword>
<dbReference type="OrthoDB" id="6386at2"/>
<evidence type="ECO:0000256" key="4">
    <source>
        <dbReference type="ARBA" id="ARBA00023136"/>
    </source>
</evidence>
<keyword evidence="3 5" id="KW-1133">Transmembrane helix</keyword>
<gene>
    <name evidence="7" type="ORF">SAMN06275492_101137</name>
</gene>
<dbReference type="Gene3D" id="1.20.120.610">
    <property type="entry name" value="lithium bound rotor ring of v- atpase"/>
    <property type="match status" value="1"/>
</dbReference>
<dbReference type="Pfam" id="PF00137">
    <property type="entry name" value="ATP-synt_C"/>
    <property type="match status" value="1"/>
</dbReference>
<accession>A0A1X7I5E8</accession>
<dbReference type="STRING" id="561720.SAMN06275492_101137"/>
<dbReference type="CDD" id="cd18181">
    <property type="entry name" value="ATP-synt_Vo_Ao_c_TtATPase_like"/>
    <property type="match status" value="1"/>
</dbReference>
<name>A0A1X7I5E8_9BACT</name>
<dbReference type="InterPro" id="IPR035921">
    <property type="entry name" value="F/V-ATP_Csub_sf"/>
</dbReference>
<sequence length="72" mass="7208">MEKALIAFAAALAVGVPSIATALAQAKIGSAAAGTIAEKPETSGTMIILEAIPETMVILGFVVAIMIILQLA</sequence>
<organism evidence="7 8">
    <name type="scientific">Dethiosulfovibrio salsuginis</name>
    <dbReference type="NCBI Taxonomy" id="561720"/>
    <lineage>
        <taxon>Bacteria</taxon>
        <taxon>Thermotogati</taxon>
        <taxon>Synergistota</taxon>
        <taxon>Synergistia</taxon>
        <taxon>Synergistales</taxon>
        <taxon>Dethiosulfovibrionaceae</taxon>
        <taxon>Dethiosulfovibrio</taxon>
    </lineage>
</organism>
<protein>
    <submittedName>
        <fullName evidence="7">V/A-type H+-transporting ATPase subunit K</fullName>
    </submittedName>
</protein>
<dbReference type="InterPro" id="IPR002379">
    <property type="entry name" value="ATPase_proteolipid_c-like_dom"/>
</dbReference>
<dbReference type="AlphaFoldDB" id="A0A1X7I5E8"/>
<feature type="transmembrane region" description="Helical" evidence="5">
    <location>
        <begin position="48"/>
        <end position="69"/>
    </location>
</feature>
<reference evidence="8" key="1">
    <citation type="submission" date="2017-04" db="EMBL/GenBank/DDBJ databases">
        <authorList>
            <person name="Varghese N."/>
            <person name="Submissions S."/>
        </authorList>
    </citation>
    <scope>NUCLEOTIDE SEQUENCE [LARGE SCALE GENOMIC DNA]</scope>
    <source>
        <strain evidence="8">USBA 82</strain>
    </source>
</reference>
<comment type="subcellular location">
    <subcellularLocation>
        <location evidence="1">Membrane</location>
        <topology evidence="1">Multi-pass membrane protein</topology>
    </subcellularLocation>
</comment>
<dbReference type="SUPFAM" id="SSF81333">
    <property type="entry name" value="F1F0 ATP synthase subunit C"/>
    <property type="match status" value="1"/>
</dbReference>
<evidence type="ECO:0000313" key="7">
    <source>
        <dbReference type="EMBL" id="SMG09660.1"/>
    </source>
</evidence>
<evidence type="ECO:0000256" key="2">
    <source>
        <dbReference type="ARBA" id="ARBA00022692"/>
    </source>
</evidence>
<dbReference type="RefSeq" id="WP_085543426.1">
    <property type="nucleotide sequence ID" value="NZ_FXBB01000001.1"/>
</dbReference>
<proteinExistence type="predicted"/>
<evidence type="ECO:0000256" key="1">
    <source>
        <dbReference type="ARBA" id="ARBA00004141"/>
    </source>
</evidence>
<dbReference type="EMBL" id="FXBB01000001">
    <property type="protein sequence ID" value="SMG09660.1"/>
    <property type="molecule type" value="Genomic_DNA"/>
</dbReference>
<evidence type="ECO:0000256" key="3">
    <source>
        <dbReference type="ARBA" id="ARBA00022989"/>
    </source>
</evidence>
<dbReference type="GO" id="GO:0033177">
    <property type="term" value="C:proton-transporting two-sector ATPase complex, proton-transporting domain"/>
    <property type="evidence" value="ECO:0007669"/>
    <property type="project" value="InterPro"/>
</dbReference>
<keyword evidence="8" id="KW-1185">Reference proteome</keyword>
<evidence type="ECO:0000259" key="6">
    <source>
        <dbReference type="Pfam" id="PF00137"/>
    </source>
</evidence>
<feature type="domain" description="V-ATPase proteolipid subunit C-like" evidence="6">
    <location>
        <begin position="8"/>
        <end position="67"/>
    </location>
</feature>
<evidence type="ECO:0000313" key="8">
    <source>
        <dbReference type="Proteomes" id="UP000193355"/>
    </source>
</evidence>
<evidence type="ECO:0000256" key="5">
    <source>
        <dbReference type="SAM" id="Phobius"/>
    </source>
</evidence>